<comment type="similarity">
    <text evidence="1">Belongs to the NmrA-type oxidoreductase family.</text>
</comment>
<dbReference type="Gene3D" id="3.40.50.720">
    <property type="entry name" value="NAD(P)-binding Rossmann-like Domain"/>
    <property type="match status" value="1"/>
</dbReference>
<evidence type="ECO:0000259" key="3">
    <source>
        <dbReference type="Pfam" id="PF05368"/>
    </source>
</evidence>
<accession>A0AAN8A274</accession>
<dbReference type="InterPro" id="IPR008030">
    <property type="entry name" value="NmrA-like"/>
</dbReference>
<feature type="domain" description="NmrA-like" evidence="3">
    <location>
        <begin position="1"/>
        <end position="278"/>
    </location>
</feature>
<name>A0AAN8A274_9PEZI</name>
<dbReference type="PANTHER" id="PTHR42748:SF28">
    <property type="entry name" value="NMRA-LIKE DOMAIN-CONTAINING PROTEIN"/>
    <property type="match status" value="1"/>
</dbReference>
<dbReference type="Pfam" id="PF05368">
    <property type="entry name" value="NmrA"/>
    <property type="match status" value="1"/>
</dbReference>
<evidence type="ECO:0000313" key="5">
    <source>
        <dbReference type="Proteomes" id="UP001310594"/>
    </source>
</evidence>
<evidence type="ECO:0000313" key="4">
    <source>
        <dbReference type="EMBL" id="KAK5701498.1"/>
    </source>
</evidence>
<dbReference type="AlphaFoldDB" id="A0AAN8A274"/>
<dbReference type="SUPFAM" id="SSF51735">
    <property type="entry name" value="NAD(P)-binding Rossmann-fold domains"/>
    <property type="match status" value="1"/>
</dbReference>
<organism evidence="4 5">
    <name type="scientific">Elasticomyces elasticus</name>
    <dbReference type="NCBI Taxonomy" id="574655"/>
    <lineage>
        <taxon>Eukaryota</taxon>
        <taxon>Fungi</taxon>
        <taxon>Dikarya</taxon>
        <taxon>Ascomycota</taxon>
        <taxon>Pezizomycotina</taxon>
        <taxon>Dothideomycetes</taxon>
        <taxon>Dothideomycetidae</taxon>
        <taxon>Mycosphaerellales</taxon>
        <taxon>Teratosphaeriaceae</taxon>
        <taxon>Elasticomyces</taxon>
    </lineage>
</organism>
<protein>
    <recommendedName>
        <fullName evidence="3">NmrA-like domain-containing protein</fullName>
    </recommendedName>
</protein>
<keyword evidence="2" id="KW-0521">NADP</keyword>
<dbReference type="Proteomes" id="UP001310594">
    <property type="component" value="Unassembled WGS sequence"/>
</dbReference>
<evidence type="ECO:0000256" key="2">
    <source>
        <dbReference type="ARBA" id="ARBA00022857"/>
    </source>
</evidence>
<dbReference type="Gene3D" id="3.90.25.10">
    <property type="entry name" value="UDP-galactose 4-epimerase, domain 1"/>
    <property type="match status" value="1"/>
</dbReference>
<evidence type="ECO:0000256" key="1">
    <source>
        <dbReference type="ARBA" id="ARBA00006328"/>
    </source>
</evidence>
<comment type="caution">
    <text evidence="4">The sequence shown here is derived from an EMBL/GenBank/DDBJ whole genome shotgun (WGS) entry which is preliminary data.</text>
</comment>
<dbReference type="InterPro" id="IPR036291">
    <property type="entry name" value="NAD(P)-bd_dom_sf"/>
</dbReference>
<dbReference type="GO" id="GO:0005634">
    <property type="term" value="C:nucleus"/>
    <property type="evidence" value="ECO:0007669"/>
    <property type="project" value="TreeGrafter"/>
</dbReference>
<reference evidence="4" key="1">
    <citation type="submission" date="2023-08" db="EMBL/GenBank/DDBJ databases">
        <title>Black Yeasts Isolated from many extreme environments.</title>
        <authorList>
            <person name="Coleine C."/>
            <person name="Stajich J.E."/>
            <person name="Selbmann L."/>
        </authorList>
    </citation>
    <scope>NUCLEOTIDE SEQUENCE</scope>
    <source>
        <strain evidence="4">CCFEE 5810</strain>
    </source>
</reference>
<dbReference type="EMBL" id="JAVRQU010000006">
    <property type="protein sequence ID" value="KAK5701498.1"/>
    <property type="molecule type" value="Genomic_DNA"/>
</dbReference>
<sequence>MTKLIVVCGATGALGGSTARRMLQEGWQVRAITRNKTSPAAKALADAGAELDTASYDDTESLSAAFKGANAVFAVTNMFDNIMELGQEGAGEKEYNQMMKIAEAAGKTSTLEHLVLHTLPSGEKMAGKGFYVPHMDNKDRAADEIKKSMPELAKKTTFLWLGLFASNFYTFPMMTPIELPNSYGSYIYIQPCKPDSWMFCAGDTEKNVGTFVHAILSKPEISLPAKYAFAYSDALPFNKMLESWSEVTGKRSTFVECTQEEYGKMWGIFGVELALQFKALEAQPDWTVPYKGDVVTAKELGIKAEELVNLKDALVSFKETGKL</sequence>
<gene>
    <name evidence="4" type="ORF">LTR97_004313</name>
</gene>
<dbReference type="PANTHER" id="PTHR42748">
    <property type="entry name" value="NITROGEN METABOLITE REPRESSION PROTEIN NMRA FAMILY MEMBER"/>
    <property type="match status" value="1"/>
</dbReference>
<dbReference type="InterPro" id="IPR051164">
    <property type="entry name" value="NmrA-like_oxidored"/>
</dbReference>
<proteinExistence type="inferred from homology"/>